<reference evidence="2" key="1">
    <citation type="submission" date="2023-06" db="EMBL/GenBank/DDBJ databases">
        <authorList>
            <person name="Noh H."/>
        </authorList>
    </citation>
    <scope>NUCLEOTIDE SEQUENCE</scope>
    <source>
        <strain evidence="2">DUCC20226</strain>
    </source>
</reference>
<keyword evidence="1" id="KW-1133">Transmembrane helix</keyword>
<evidence type="ECO:0000256" key="1">
    <source>
        <dbReference type="SAM" id="Phobius"/>
    </source>
</evidence>
<dbReference type="EMBL" id="JAUJFL010000003">
    <property type="protein sequence ID" value="KAK2608304.1"/>
    <property type="molecule type" value="Genomic_DNA"/>
</dbReference>
<dbReference type="Proteomes" id="UP001265746">
    <property type="component" value="Unassembled WGS sequence"/>
</dbReference>
<evidence type="ECO:0000313" key="3">
    <source>
        <dbReference type="Proteomes" id="UP001265746"/>
    </source>
</evidence>
<keyword evidence="1" id="KW-0812">Transmembrane</keyword>
<accession>A0AAD9W536</accession>
<keyword evidence="1" id="KW-0472">Membrane</keyword>
<sequence length="175" mass="19428">MSLAAFRRHNQHDELAQLAESHFQHDLTTDDRKVLKGAAKTISWHASLGSIVGLGLGCFLAYRVRGLRRSWFNEFRTSDQPKQVIFQSGKTLDVPDVTSKLAPSPVGDFAAYFFLGMGGLFLGGETGFLTGSSIAARRVRADAERRKRVEDAYRAFKIDLLQKEVKALQQGGAVW</sequence>
<feature type="transmembrane region" description="Helical" evidence="1">
    <location>
        <begin position="42"/>
        <end position="62"/>
    </location>
</feature>
<feature type="transmembrane region" description="Helical" evidence="1">
    <location>
        <begin position="109"/>
        <end position="136"/>
    </location>
</feature>
<keyword evidence="3" id="KW-1185">Reference proteome</keyword>
<comment type="caution">
    <text evidence="2">The sequence shown here is derived from an EMBL/GenBank/DDBJ whole genome shotgun (WGS) entry which is preliminary data.</text>
</comment>
<proteinExistence type="predicted"/>
<gene>
    <name evidence="2" type="ORF">N8I77_006922</name>
</gene>
<evidence type="ECO:0000313" key="2">
    <source>
        <dbReference type="EMBL" id="KAK2608304.1"/>
    </source>
</evidence>
<name>A0AAD9W536_PHOAM</name>
<dbReference type="AlphaFoldDB" id="A0AAD9W536"/>
<organism evidence="2 3">
    <name type="scientific">Phomopsis amygdali</name>
    <name type="common">Fusicoccum amygdali</name>
    <dbReference type="NCBI Taxonomy" id="1214568"/>
    <lineage>
        <taxon>Eukaryota</taxon>
        <taxon>Fungi</taxon>
        <taxon>Dikarya</taxon>
        <taxon>Ascomycota</taxon>
        <taxon>Pezizomycotina</taxon>
        <taxon>Sordariomycetes</taxon>
        <taxon>Sordariomycetidae</taxon>
        <taxon>Diaporthales</taxon>
        <taxon>Diaporthaceae</taxon>
        <taxon>Diaporthe</taxon>
    </lineage>
</organism>
<protein>
    <submittedName>
        <fullName evidence="2">Uncharacterized protein</fullName>
    </submittedName>
</protein>